<proteinExistence type="predicted"/>
<dbReference type="AlphaFoldDB" id="A0A433QP92"/>
<dbReference type="EMBL" id="RBNJ01002788">
    <property type="protein sequence ID" value="RUS31590.1"/>
    <property type="molecule type" value="Genomic_DNA"/>
</dbReference>
<evidence type="ECO:0000313" key="2">
    <source>
        <dbReference type="Proteomes" id="UP000274822"/>
    </source>
</evidence>
<reference evidence="1 2" key="1">
    <citation type="journal article" date="2018" name="New Phytol.">
        <title>Phylogenomics of Endogonaceae and evolution of mycorrhizas within Mucoromycota.</title>
        <authorList>
            <person name="Chang Y."/>
            <person name="Desiro A."/>
            <person name="Na H."/>
            <person name="Sandor L."/>
            <person name="Lipzen A."/>
            <person name="Clum A."/>
            <person name="Barry K."/>
            <person name="Grigoriev I.V."/>
            <person name="Martin F.M."/>
            <person name="Stajich J.E."/>
            <person name="Smith M.E."/>
            <person name="Bonito G."/>
            <person name="Spatafora J.W."/>
        </authorList>
    </citation>
    <scope>NUCLEOTIDE SEQUENCE [LARGE SCALE GENOMIC DNA]</scope>
    <source>
        <strain evidence="1 2">AD002</strain>
    </source>
</reference>
<gene>
    <name evidence="1" type="ORF">BC938DRAFT_477494</name>
</gene>
<protein>
    <submittedName>
        <fullName evidence="1">Uncharacterized protein</fullName>
    </submittedName>
</protein>
<name>A0A433QP92_9FUNG</name>
<accession>A0A433QP92</accession>
<comment type="caution">
    <text evidence="1">The sequence shown here is derived from an EMBL/GenBank/DDBJ whole genome shotgun (WGS) entry which is preliminary data.</text>
</comment>
<sequence>MTPKIVTTLRSTLSPPMHIFICYTCEHPPKDVAQNETTLYYIEFSTIKLCSRRYLNNHFASH</sequence>
<dbReference type="Proteomes" id="UP000274822">
    <property type="component" value="Unassembled WGS sequence"/>
</dbReference>
<keyword evidence="2" id="KW-1185">Reference proteome</keyword>
<organism evidence="1 2">
    <name type="scientific">Jimgerdemannia flammicorona</name>
    <dbReference type="NCBI Taxonomy" id="994334"/>
    <lineage>
        <taxon>Eukaryota</taxon>
        <taxon>Fungi</taxon>
        <taxon>Fungi incertae sedis</taxon>
        <taxon>Mucoromycota</taxon>
        <taxon>Mucoromycotina</taxon>
        <taxon>Endogonomycetes</taxon>
        <taxon>Endogonales</taxon>
        <taxon>Endogonaceae</taxon>
        <taxon>Jimgerdemannia</taxon>
    </lineage>
</organism>
<evidence type="ECO:0000313" key="1">
    <source>
        <dbReference type="EMBL" id="RUS31590.1"/>
    </source>
</evidence>